<evidence type="ECO:0000256" key="2">
    <source>
        <dbReference type="ARBA" id="ARBA00022898"/>
    </source>
</evidence>
<keyword evidence="4" id="KW-0238">DNA-binding</keyword>
<dbReference type="InterPro" id="IPR000524">
    <property type="entry name" value="Tscrpt_reg_HTH_GntR"/>
</dbReference>
<dbReference type="Pfam" id="PF00392">
    <property type="entry name" value="GntR"/>
    <property type="match status" value="1"/>
</dbReference>
<dbReference type="InterPro" id="IPR015424">
    <property type="entry name" value="PyrdxlP-dep_Trfase"/>
</dbReference>
<dbReference type="PROSITE" id="PS50949">
    <property type="entry name" value="HTH_GNTR"/>
    <property type="match status" value="1"/>
</dbReference>
<dbReference type="Gene3D" id="3.90.1150.10">
    <property type="entry name" value="Aspartate Aminotransferase, domain 1"/>
    <property type="match status" value="1"/>
</dbReference>
<sequence>MAFKYQQLAQQVVTEIQADKLKAGDPLPALRKFARLHQVSLATASQTYEWLQRQGLIVAKAQSGFYIKGQPSTLPLSTPGPKSICIEHDPSDVIFDIMQNALTHDRIGLSSGFLDESLRPSVALQRSIKRSARLANITANSYGHTQGDIKLRRVIAEQMRERFCLVNQDEILITNGCLEAVNLAVQQVTLAGDTVAIFTPCYSGLLTALQYANRKILEIPCDSEGPDMQHVALLFSQKKFSCLIISAIAANPLGFNLSHQHKKQLAALAKQHQIYIIEDDTFGSLAYQTQDTGPVYAYEHHGFVVYCSSFSKDLNPSMRIGWIASGSLIPTLMRRKVSMNITCNMPCQLAMADYLLSESYPAHLRKLRNILQLQIMKLQASVLKYFPSGTRVSEPKGGFFIWVELPQPLLAMDIYQQSVQLGICFMPGHTFSMSGQYDHCLRLSVIRLWDESLSNAVSQLGQIAHALMQK</sequence>
<dbReference type="InterPro" id="IPR051446">
    <property type="entry name" value="HTH_trans_reg/aminotransferase"/>
</dbReference>
<dbReference type="PANTHER" id="PTHR46577:SF2">
    <property type="entry name" value="TRANSCRIPTIONAL REGULATORY PROTEIN"/>
    <property type="match status" value="1"/>
</dbReference>
<dbReference type="CDD" id="cd07377">
    <property type="entry name" value="WHTH_GntR"/>
    <property type="match status" value="1"/>
</dbReference>
<dbReference type="SUPFAM" id="SSF46785">
    <property type="entry name" value="Winged helix' DNA-binding domain"/>
    <property type="match status" value="1"/>
</dbReference>
<gene>
    <name evidence="7" type="ORF">AX660_01085</name>
</gene>
<dbReference type="Gene3D" id="1.10.10.10">
    <property type="entry name" value="Winged helix-like DNA-binding domain superfamily/Winged helix DNA-binding domain"/>
    <property type="match status" value="1"/>
</dbReference>
<evidence type="ECO:0000313" key="8">
    <source>
        <dbReference type="Proteomes" id="UP000070299"/>
    </source>
</evidence>
<dbReference type="Pfam" id="PF00155">
    <property type="entry name" value="Aminotran_1_2"/>
    <property type="match status" value="1"/>
</dbReference>
<dbReference type="CDD" id="cd00609">
    <property type="entry name" value="AAT_like"/>
    <property type="match status" value="1"/>
</dbReference>
<dbReference type="PANTHER" id="PTHR46577">
    <property type="entry name" value="HTH-TYPE TRANSCRIPTIONAL REGULATORY PROTEIN GABR"/>
    <property type="match status" value="1"/>
</dbReference>
<evidence type="ECO:0000259" key="6">
    <source>
        <dbReference type="PROSITE" id="PS50949"/>
    </source>
</evidence>
<evidence type="ECO:0000256" key="5">
    <source>
        <dbReference type="ARBA" id="ARBA00023163"/>
    </source>
</evidence>
<dbReference type="GO" id="GO:0003700">
    <property type="term" value="F:DNA-binding transcription factor activity"/>
    <property type="evidence" value="ECO:0007669"/>
    <property type="project" value="InterPro"/>
</dbReference>
<keyword evidence="2" id="KW-0663">Pyridoxal phosphate</keyword>
<dbReference type="RefSeq" id="WP_068380191.1">
    <property type="nucleotide sequence ID" value="NZ_LSNE01000010.1"/>
</dbReference>
<dbReference type="Gene3D" id="3.40.640.10">
    <property type="entry name" value="Type I PLP-dependent aspartate aminotransferase-like (Major domain)"/>
    <property type="match status" value="1"/>
</dbReference>
<evidence type="ECO:0000256" key="1">
    <source>
        <dbReference type="ARBA" id="ARBA00005384"/>
    </source>
</evidence>
<accession>A0A148KMW0</accession>
<comment type="caution">
    <text evidence="7">The sequence shown here is derived from an EMBL/GenBank/DDBJ whole genome shotgun (WGS) entry which is preliminary data.</text>
</comment>
<dbReference type="SUPFAM" id="SSF53383">
    <property type="entry name" value="PLP-dependent transferases"/>
    <property type="match status" value="1"/>
</dbReference>
<dbReference type="OrthoDB" id="9804020at2"/>
<name>A0A148KMW0_9ALTE</name>
<proteinExistence type="inferred from homology"/>
<evidence type="ECO:0000313" key="7">
    <source>
        <dbReference type="EMBL" id="KXI27578.1"/>
    </source>
</evidence>
<keyword evidence="5" id="KW-0804">Transcription</keyword>
<organism evidence="7 8">
    <name type="scientific">Paraglaciecola hydrolytica</name>
    <dbReference type="NCBI Taxonomy" id="1799789"/>
    <lineage>
        <taxon>Bacteria</taxon>
        <taxon>Pseudomonadati</taxon>
        <taxon>Pseudomonadota</taxon>
        <taxon>Gammaproteobacteria</taxon>
        <taxon>Alteromonadales</taxon>
        <taxon>Alteromonadaceae</taxon>
        <taxon>Paraglaciecola</taxon>
    </lineage>
</organism>
<keyword evidence="3" id="KW-0805">Transcription regulation</keyword>
<protein>
    <recommendedName>
        <fullName evidence="6">HTH gntR-type domain-containing protein</fullName>
    </recommendedName>
</protein>
<evidence type="ECO:0000256" key="3">
    <source>
        <dbReference type="ARBA" id="ARBA00023015"/>
    </source>
</evidence>
<feature type="domain" description="HTH gntR-type" evidence="6">
    <location>
        <begin position="2"/>
        <end position="70"/>
    </location>
</feature>
<comment type="similarity">
    <text evidence="1">In the C-terminal section; belongs to the class-I pyridoxal-phosphate-dependent aminotransferase family.</text>
</comment>
<dbReference type="EMBL" id="LSNE01000010">
    <property type="protein sequence ID" value="KXI27578.1"/>
    <property type="molecule type" value="Genomic_DNA"/>
</dbReference>
<dbReference type="AlphaFoldDB" id="A0A148KMW0"/>
<dbReference type="SMART" id="SM00345">
    <property type="entry name" value="HTH_GNTR"/>
    <property type="match status" value="1"/>
</dbReference>
<dbReference type="Proteomes" id="UP000070299">
    <property type="component" value="Unassembled WGS sequence"/>
</dbReference>
<dbReference type="STRING" id="1799789.AX660_01085"/>
<reference evidence="8" key="1">
    <citation type="submission" date="2016-02" db="EMBL/GenBank/DDBJ databases">
        <authorList>
            <person name="Schultz-Johansen M."/>
            <person name="Glaring M.A."/>
            <person name="Bech P.K."/>
            <person name="Stougaard P."/>
        </authorList>
    </citation>
    <scope>NUCLEOTIDE SEQUENCE [LARGE SCALE GENOMIC DNA]</scope>
    <source>
        <strain evidence="8">S66</strain>
    </source>
</reference>
<dbReference type="GO" id="GO:0003677">
    <property type="term" value="F:DNA binding"/>
    <property type="evidence" value="ECO:0007669"/>
    <property type="project" value="UniProtKB-KW"/>
</dbReference>
<dbReference type="InterPro" id="IPR015422">
    <property type="entry name" value="PyrdxlP-dep_Trfase_small"/>
</dbReference>
<evidence type="ECO:0000256" key="4">
    <source>
        <dbReference type="ARBA" id="ARBA00023125"/>
    </source>
</evidence>
<dbReference type="InterPro" id="IPR036388">
    <property type="entry name" value="WH-like_DNA-bd_sf"/>
</dbReference>
<dbReference type="GO" id="GO:0030170">
    <property type="term" value="F:pyridoxal phosphate binding"/>
    <property type="evidence" value="ECO:0007669"/>
    <property type="project" value="InterPro"/>
</dbReference>
<dbReference type="InterPro" id="IPR004839">
    <property type="entry name" value="Aminotransferase_I/II_large"/>
</dbReference>
<dbReference type="InterPro" id="IPR015421">
    <property type="entry name" value="PyrdxlP-dep_Trfase_major"/>
</dbReference>
<keyword evidence="8" id="KW-1185">Reference proteome</keyword>
<dbReference type="InterPro" id="IPR036390">
    <property type="entry name" value="WH_DNA-bd_sf"/>
</dbReference>